<accession>A0AAF3JBS9</accession>
<dbReference type="WBParaSite" id="MBELARI_LOCUS8883">
    <property type="protein sequence ID" value="MBELARI_LOCUS8883"/>
    <property type="gene ID" value="MBELARI_LOCUS8883"/>
</dbReference>
<organism evidence="2 3">
    <name type="scientific">Mesorhabditis belari</name>
    <dbReference type="NCBI Taxonomy" id="2138241"/>
    <lineage>
        <taxon>Eukaryota</taxon>
        <taxon>Metazoa</taxon>
        <taxon>Ecdysozoa</taxon>
        <taxon>Nematoda</taxon>
        <taxon>Chromadorea</taxon>
        <taxon>Rhabditida</taxon>
        <taxon>Rhabditina</taxon>
        <taxon>Rhabditomorpha</taxon>
        <taxon>Rhabditoidea</taxon>
        <taxon>Rhabditidae</taxon>
        <taxon>Mesorhabditinae</taxon>
        <taxon>Mesorhabditis</taxon>
    </lineage>
</organism>
<reference evidence="3" key="1">
    <citation type="submission" date="2024-02" db="UniProtKB">
        <authorList>
            <consortium name="WormBaseParasite"/>
        </authorList>
    </citation>
    <scope>IDENTIFICATION</scope>
</reference>
<proteinExistence type="predicted"/>
<dbReference type="AlphaFoldDB" id="A0AAF3JBS9"/>
<evidence type="ECO:0000313" key="2">
    <source>
        <dbReference type="Proteomes" id="UP000887575"/>
    </source>
</evidence>
<feature type="region of interest" description="Disordered" evidence="1">
    <location>
        <begin position="1"/>
        <end position="20"/>
    </location>
</feature>
<sequence>MSRKSSSSEEDPGARPSASRFSKIKELSLFPSSRLPTMDASPSLRYFSQPAFNRDTSSTSRDGSQVLCECSHNTHDKKVLVVDKVLLTHLLKILAPSKSYTLDDLGTLFPNLDCVDFSRRKFDELNRLGIRQKIPDRLRPVFKYKRGSIQYPNLPLLVCNADMVWMAEKGE</sequence>
<dbReference type="Proteomes" id="UP000887575">
    <property type="component" value="Unassembled WGS sequence"/>
</dbReference>
<evidence type="ECO:0000313" key="3">
    <source>
        <dbReference type="WBParaSite" id="MBELARI_LOCUS8883"/>
    </source>
</evidence>
<name>A0AAF3JBS9_9BILA</name>
<keyword evidence="2" id="KW-1185">Reference proteome</keyword>
<protein>
    <submittedName>
        <fullName evidence="3">Uncharacterized protein</fullName>
    </submittedName>
</protein>
<evidence type="ECO:0000256" key="1">
    <source>
        <dbReference type="SAM" id="MobiDB-lite"/>
    </source>
</evidence>